<proteinExistence type="predicted"/>
<dbReference type="EMBL" id="FTNR01000011">
    <property type="protein sequence ID" value="SIS10180.1"/>
    <property type="molecule type" value="Genomic_DNA"/>
</dbReference>
<evidence type="ECO:0000313" key="4">
    <source>
        <dbReference type="Proteomes" id="UP000185936"/>
    </source>
</evidence>
<dbReference type="InterPro" id="IPR027268">
    <property type="entry name" value="Peptidase_M4/M1_CTD_sf"/>
</dbReference>
<dbReference type="Proteomes" id="UP000185936">
    <property type="component" value="Unassembled WGS sequence"/>
</dbReference>
<dbReference type="STRING" id="308853.SAMN05421752_11128"/>
<protein>
    <recommendedName>
        <fullName evidence="5">CARDB protein</fullName>
    </recommendedName>
</protein>
<dbReference type="RefSeq" id="WP_076609922.1">
    <property type="nucleotide sequence ID" value="NZ_FTNR01000011.1"/>
</dbReference>
<feature type="transmembrane region" description="Helical" evidence="2">
    <location>
        <begin position="695"/>
        <end position="714"/>
    </location>
</feature>
<gene>
    <name evidence="3" type="ORF">SAMN05421752_11128</name>
</gene>
<organism evidence="3 4">
    <name type="scientific">Natronorubrum thiooxidans</name>
    <dbReference type="NCBI Taxonomy" id="308853"/>
    <lineage>
        <taxon>Archaea</taxon>
        <taxon>Methanobacteriati</taxon>
        <taxon>Methanobacteriota</taxon>
        <taxon>Stenosarchaea group</taxon>
        <taxon>Halobacteria</taxon>
        <taxon>Halobacteriales</taxon>
        <taxon>Natrialbaceae</taxon>
        <taxon>Natronorubrum</taxon>
    </lineage>
</organism>
<keyword evidence="2" id="KW-0812">Transmembrane</keyword>
<evidence type="ECO:0000256" key="2">
    <source>
        <dbReference type="SAM" id="Phobius"/>
    </source>
</evidence>
<feature type="compositionally biased region" description="Polar residues" evidence="1">
    <location>
        <begin position="143"/>
        <end position="157"/>
    </location>
</feature>
<dbReference type="InterPro" id="IPR013783">
    <property type="entry name" value="Ig-like_fold"/>
</dbReference>
<keyword evidence="2" id="KW-1133">Transmembrane helix</keyword>
<sequence length="717" mass="75740">MTTRVAVCLVVVVLLGAVPAGVVGVSTTAPESGPSGVAPSIAPTVSGDSTSLAGENDVLHRTTELRQRPAQPGTFETTMTFDVPEPMTGLEVDLGSEADVRAAEGFEATGEGTYRWTESTDEPSIRFSMPANRTGTVDGHAQTRATDGQEQHGSATATVTTPTQERGYTFIETGEWGIVQVPSVGLSFRTTTPGPIGIEETVTVDGPGVAGSKMAVFGPVTEHERSVDGETIRLAVPDAADLHERPAAVLDALEAANQRLDVGSSPAETLIIAAPSDVDWGPRGLQYGPTDAWVVADAPLEEATNVWLHEYVHVRQRFANPNVGTTADSEWLVEAQAEYYAGLLAYEQGLVSFDEFNRFLERGTESPAADGVLADPTTWGEDNTNYLKGALVYGELDRQVRLATDGDRSLDDVFRSLNAQDEQVSEADVLAALETVGNAEIRDHAERYTRTTETPELWNRVEHSAAFDQSGATIEYGLGSAPITVGDQPWERWDRSDIDGLDDRWDPDSGTDRGVLAVPAGERVTVPVTMENVDERAGTADVSLQAGGEIVDGTQRHLESGERATETLSWTPTEPGVYDVRLGSDRLTVVVRSASSLTVTELAVTPDSVEPGEAVTVTATVTASGNRPAAGTLEFRTSVETATGQPIALAPGETGLVEVQLRFDDEGRYEVAAGGQSATVTVGGALEGLESIPGFGVIAGGVALAMALAVALLGRQR</sequence>
<dbReference type="Gene3D" id="2.60.40.10">
    <property type="entry name" value="Immunoglobulins"/>
    <property type="match status" value="2"/>
</dbReference>
<keyword evidence="4" id="KW-1185">Reference proteome</keyword>
<dbReference type="OrthoDB" id="271491at2157"/>
<accession>A0A1N7GCC1</accession>
<evidence type="ECO:0000256" key="1">
    <source>
        <dbReference type="SAM" id="MobiDB-lite"/>
    </source>
</evidence>
<dbReference type="Gene3D" id="1.10.390.10">
    <property type="entry name" value="Neutral Protease Domain 2"/>
    <property type="match status" value="1"/>
</dbReference>
<keyword evidence="2" id="KW-0472">Membrane</keyword>
<name>A0A1N7GCC1_9EURY</name>
<reference evidence="4" key="1">
    <citation type="submission" date="2017-01" db="EMBL/GenBank/DDBJ databases">
        <authorList>
            <person name="Varghese N."/>
            <person name="Submissions S."/>
        </authorList>
    </citation>
    <scope>NUCLEOTIDE SEQUENCE [LARGE SCALE GENOMIC DNA]</scope>
    <source>
        <strain evidence="4">type strain: HArc-</strain>
    </source>
</reference>
<evidence type="ECO:0008006" key="5">
    <source>
        <dbReference type="Google" id="ProtNLM"/>
    </source>
</evidence>
<feature type="region of interest" description="Disordered" evidence="1">
    <location>
        <begin position="118"/>
        <end position="157"/>
    </location>
</feature>
<evidence type="ECO:0000313" key="3">
    <source>
        <dbReference type="EMBL" id="SIS10180.1"/>
    </source>
</evidence>
<dbReference type="AlphaFoldDB" id="A0A1N7GCC1"/>